<gene>
    <name evidence="8" type="ORF">ATK30_2990</name>
    <name evidence="7" type="ORF">H5411_10985</name>
</gene>
<dbReference type="EMBL" id="JACJHR010000012">
    <property type="protein sequence ID" value="MBB2499647.1"/>
    <property type="molecule type" value="Genomic_DNA"/>
</dbReference>
<dbReference type="Proteomes" id="UP000233750">
    <property type="component" value="Unassembled WGS sequence"/>
</dbReference>
<evidence type="ECO:0000256" key="4">
    <source>
        <dbReference type="ARBA" id="ARBA00022969"/>
    </source>
</evidence>
<evidence type="ECO:0000313" key="8">
    <source>
        <dbReference type="EMBL" id="PKV92194.1"/>
    </source>
</evidence>
<evidence type="ECO:0000256" key="1">
    <source>
        <dbReference type="ARBA" id="ARBA00004431"/>
    </source>
</evidence>
<dbReference type="Pfam" id="PF04686">
    <property type="entry name" value="SsgA"/>
    <property type="match status" value="1"/>
</dbReference>
<organism evidence="8 9">
    <name type="scientific">Amycolatopsis echigonensis</name>
    <dbReference type="NCBI Taxonomy" id="2576905"/>
    <lineage>
        <taxon>Bacteria</taxon>
        <taxon>Bacillati</taxon>
        <taxon>Actinomycetota</taxon>
        <taxon>Actinomycetes</taxon>
        <taxon>Pseudonocardiales</taxon>
        <taxon>Pseudonocardiaceae</taxon>
        <taxon>Amycolatopsis</taxon>
    </lineage>
</organism>
<comment type="caution">
    <text evidence="8">The sequence shown here is derived from an EMBL/GenBank/DDBJ whole genome shotgun (WGS) entry which is preliminary data.</text>
</comment>
<dbReference type="Gene3D" id="2.30.31.20">
    <property type="entry name" value="Sporulation-specific cell division protein SsgB"/>
    <property type="match status" value="1"/>
</dbReference>
<comment type="subcellular location">
    <subcellularLocation>
        <location evidence="1">Cell septum</location>
    </subcellularLocation>
</comment>
<dbReference type="EMBL" id="PJMY01000003">
    <property type="protein sequence ID" value="PKV92194.1"/>
    <property type="molecule type" value="Genomic_DNA"/>
</dbReference>
<dbReference type="RefSeq" id="WP_167441912.1">
    <property type="nucleotide sequence ID" value="NZ_JACJHR010000012.1"/>
</dbReference>
<keyword evidence="4" id="KW-0749">Sporulation</keyword>
<dbReference type="InterPro" id="IPR038658">
    <property type="entry name" value="SsgB_sf"/>
</dbReference>
<evidence type="ECO:0000256" key="5">
    <source>
        <dbReference type="ARBA" id="ARBA00023210"/>
    </source>
</evidence>
<accession>A0A8E1VWS6</accession>
<keyword evidence="9" id="KW-1185">Reference proteome</keyword>
<dbReference type="GO" id="GO:0000917">
    <property type="term" value="P:division septum assembly"/>
    <property type="evidence" value="ECO:0007669"/>
    <property type="project" value="UniProtKB-KW"/>
</dbReference>
<keyword evidence="5" id="KW-0717">Septation</keyword>
<evidence type="ECO:0000256" key="6">
    <source>
        <dbReference type="ARBA" id="ARBA00023306"/>
    </source>
</evidence>
<reference evidence="7 10" key="2">
    <citation type="submission" date="2020-08" db="EMBL/GenBank/DDBJ databases">
        <title>Amycolatopsis echigonensis JCM 21831.</title>
        <authorList>
            <person name="Tedsree N."/>
            <person name="Kuncharoen N."/>
            <person name="Likhitwitayawuid K."/>
            <person name="Tanasupawat S."/>
        </authorList>
    </citation>
    <scope>NUCLEOTIDE SEQUENCE [LARGE SCALE GENOMIC DNA]</scope>
    <source>
        <strain evidence="7 10">JCM 21831</strain>
    </source>
</reference>
<accession>A0A2N3WE68</accession>
<evidence type="ECO:0000313" key="10">
    <source>
        <dbReference type="Proteomes" id="UP000550260"/>
    </source>
</evidence>
<evidence type="ECO:0000313" key="7">
    <source>
        <dbReference type="EMBL" id="MBB2499647.1"/>
    </source>
</evidence>
<reference evidence="8 9" key="1">
    <citation type="submission" date="2017-12" db="EMBL/GenBank/DDBJ databases">
        <title>Sequencing the genomes of 1000 Actinobacteria strains.</title>
        <authorList>
            <person name="Klenk H.-P."/>
        </authorList>
    </citation>
    <scope>NUCLEOTIDE SEQUENCE [LARGE SCALE GENOMIC DNA]</scope>
    <source>
        <strain evidence="8 9">DSM 45165</strain>
    </source>
</reference>
<keyword evidence="6" id="KW-0131">Cell cycle</keyword>
<evidence type="ECO:0000256" key="2">
    <source>
        <dbReference type="ARBA" id="ARBA00009323"/>
    </source>
</evidence>
<comment type="similarity">
    <text evidence="2">Belongs to the SsgA family.</text>
</comment>
<sequence>MLSIDALFPADDWVESEMTAYLNGVDPVPARLLYDQADPWAVTLVLDCGASGEREWVFSRDLLASGMLAAVGEGDVRINPEDDVVWVLLTSPSGHAELAFSRAALEKALEKTEDLVPPGREPEFFDWDREWHLLTGEAA</sequence>
<dbReference type="AlphaFoldDB" id="A0A2N3WE68"/>
<evidence type="ECO:0000256" key="3">
    <source>
        <dbReference type="ARBA" id="ARBA00022618"/>
    </source>
</evidence>
<name>A0A2N3WE68_9PSEU</name>
<proteinExistence type="inferred from homology"/>
<keyword evidence="3 8" id="KW-0132">Cell division</keyword>
<evidence type="ECO:0000313" key="9">
    <source>
        <dbReference type="Proteomes" id="UP000233750"/>
    </source>
</evidence>
<dbReference type="InterPro" id="IPR006776">
    <property type="entry name" value="SsgB"/>
</dbReference>
<dbReference type="GO" id="GO:0030428">
    <property type="term" value="C:cell septum"/>
    <property type="evidence" value="ECO:0007669"/>
    <property type="project" value="UniProtKB-SubCell"/>
</dbReference>
<dbReference type="Proteomes" id="UP000550260">
    <property type="component" value="Unassembled WGS sequence"/>
</dbReference>
<dbReference type="GO" id="GO:0030435">
    <property type="term" value="P:sporulation resulting in formation of a cellular spore"/>
    <property type="evidence" value="ECO:0007669"/>
    <property type="project" value="UniProtKB-KW"/>
</dbReference>
<protein>
    <submittedName>
        <fullName evidence="8">Sporulation and cell division protein SsgA</fullName>
    </submittedName>
    <submittedName>
        <fullName evidence="7">SsgA family sporulation/cell division regulator</fullName>
    </submittedName>
</protein>